<reference evidence="3 4" key="1">
    <citation type="submission" date="2018-05" db="EMBL/GenBank/DDBJ databases">
        <title>Genomic Encyclopedia of Type Strains, Phase IV (KMG-V): Genome sequencing to study the core and pangenomes of soil and plant-associated prokaryotes.</title>
        <authorList>
            <person name="Whitman W."/>
        </authorList>
    </citation>
    <scope>NUCLEOTIDE SEQUENCE [LARGE SCALE GENOMIC DNA]</scope>
    <source>
        <strain evidence="3 4">SCZa-39</strain>
    </source>
</reference>
<feature type="transmembrane region" description="Helical" evidence="1">
    <location>
        <begin position="279"/>
        <end position="305"/>
    </location>
</feature>
<feature type="domain" description="Glycosyltransferase 2-like" evidence="2">
    <location>
        <begin position="25"/>
        <end position="172"/>
    </location>
</feature>
<protein>
    <submittedName>
        <fullName evidence="3">Glycosyltransferase involved in cell wall biosynthesis</fullName>
    </submittedName>
</protein>
<keyword evidence="1" id="KW-1133">Transmembrane helix</keyword>
<dbReference type="InterPro" id="IPR001173">
    <property type="entry name" value="Glyco_trans_2-like"/>
</dbReference>
<evidence type="ECO:0000256" key="1">
    <source>
        <dbReference type="SAM" id="Phobius"/>
    </source>
</evidence>
<dbReference type="RefSeq" id="WP_116611194.1">
    <property type="nucleotide sequence ID" value="NZ_CAJZAT010000185.1"/>
</dbReference>
<dbReference type="CDD" id="cd04179">
    <property type="entry name" value="DPM_DPG-synthase_like"/>
    <property type="match status" value="1"/>
</dbReference>
<dbReference type="InterPro" id="IPR050256">
    <property type="entry name" value="Glycosyltransferase_2"/>
</dbReference>
<dbReference type="SUPFAM" id="SSF53448">
    <property type="entry name" value="Nucleotide-diphospho-sugar transferases"/>
    <property type="match status" value="1"/>
</dbReference>
<feature type="transmembrane region" description="Helical" evidence="1">
    <location>
        <begin position="245"/>
        <end position="267"/>
    </location>
</feature>
<gene>
    <name evidence="3" type="ORF">C7402_106312</name>
</gene>
<dbReference type="InterPro" id="IPR029044">
    <property type="entry name" value="Nucleotide-diphossugar_trans"/>
</dbReference>
<dbReference type="PANTHER" id="PTHR48090">
    <property type="entry name" value="UNDECAPRENYL-PHOSPHATE 4-DEOXY-4-FORMAMIDO-L-ARABINOSE TRANSFERASE-RELATED"/>
    <property type="match status" value="1"/>
</dbReference>
<comment type="caution">
    <text evidence="3">The sequence shown here is derived from an EMBL/GenBank/DDBJ whole genome shotgun (WGS) entry which is preliminary data.</text>
</comment>
<organism evidence="3 4">
    <name type="scientific">Paraburkholderia unamae</name>
    <dbReference type="NCBI Taxonomy" id="219649"/>
    <lineage>
        <taxon>Bacteria</taxon>
        <taxon>Pseudomonadati</taxon>
        <taxon>Pseudomonadota</taxon>
        <taxon>Betaproteobacteria</taxon>
        <taxon>Burkholderiales</taxon>
        <taxon>Burkholderiaceae</taxon>
        <taxon>Paraburkholderia</taxon>
    </lineage>
</organism>
<keyword evidence="1" id="KW-0812">Transmembrane</keyword>
<dbReference type="EMBL" id="QEOB01000006">
    <property type="protein sequence ID" value="PVX83896.1"/>
    <property type="molecule type" value="Genomic_DNA"/>
</dbReference>
<evidence type="ECO:0000313" key="3">
    <source>
        <dbReference type="EMBL" id="PVX83896.1"/>
    </source>
</evidence>
<dbReference type="Pfam" id="PF00535">
    <property type="entry name" value="Glycos_transf_2"/>
    <property type="match status" value="1"/>
</dbReference>
<proteinExistence type="predicted"/>
<keyword evidence="4" id="KW-1185">Reference proteome</keyword>
<accession>A0ABX5KNL3</accession>
<dbReference type="PANTHER" id="PTHR48090:SF7">
    <property type="entry name" value="RFBJ PROTEIN"/>
    <property type="match status" value="1"/>
</dbReference>
<evidence type="ECO:0000259" key="2">
    <source>
        <dbReference type="Pfam" id="PF00535"/>
    </source>
</evidence>
<dbReference type="Gene3D" id="3.90.550.10">
    <property type="entry name" value="Spore Coat Polysaccharide Biosynthesis Protein SpsA, Chain A"/>
    <property type="match status" value="1"/>
</dbReference>
<evidence type="ECO:0000313" key="4">
    <source>
        <dbReference type="Proteomes" id="UP000245712"/>
    </source>
</evidence>
<sequence length="330" mass="35759">MDRSSGLRGLQPPTSQPPGTQRIAVLVPCYNEAATIADVVRDFQHALPSATVYVFDNNSSDGTAGIAREAGAVVRAVSDQGKGNVIRRMFADVEADVYVMVDGDGTYDAKAAPQLVDALVSGALDMVVGTRVSDERAAYRPGHRFGNRLLTQCVATLFGRTFTDMLSGYRAFSRRFVKSFPAHAAGFEIETELTVHALELRMPVAEVATLYGARPEGSESKLNTWQDGLRILLMIVRLFKAEKPLLFFSLGFFVCALLSIVLAVPVIDEYLRTGLVPRLPTALLCAALMLFGAILLTCGIVLDTVTRGRAEAKRFAYLLHPAPKPAGDQH</sequence>
<keyword evidence="1" id="KW-0472">Membrane</keyword>
<name>A0ABX5KNL3_9BURK</name>
<dbReference type="Proteomes" id="UP000245712">
    <property type="component" value="Unassembled WGS sequence"/>
</dbReference>